<feature type="binding site" evidence="5">
    <location>
        <position position="238"/>
    </location>
    <ligand>
        <name>Mn(2+)</name>
        <dbReference type="ChEBI" id="CHEBI:29035"/>
        <label>2</label>
    </ligand>
</feature>
<keyword evidence="2 5" id="KW-0378">Hydrolase</keyword>
<evidence type="ECO:0000313" key="10">
    <source>
        <dbReference type="EMBL" id="NOL52570.1"/>
    </source>
</evidence>
<dbReference type="InterPro" id="IPR020855">
    <property type="entry name" value="Ureohydrolase_Mn_BS"/>
</dbReference>
<dbReference type="GO" id="GO:0033389">
    <property type="term" value="P:putrescine biosynthetic process from arginine, via agmatine"/>
    <property type="evidence" value="ECO:0007669"/>
    <property type="project" value="TreeGrafter"/>
</dbReference>
<evidence type="ECO:0000256" key="2">
    <source>
        <dbReference type="ARBA" id="ARBA00022801"/>
    </source>
</evidence>
<dbReference type="UniPathway" id="UPA00379">
    <property type="reaction ID" value="UER00552"/>
</dbReference>
<keyword evidence="4 5" id="KW-0464">Manganese</keyword>
<dbReference type="PIRSF" id="PIRSF036979">
    <property type="entry name" value="Arginase"/>
    <property type="match status" value="1"/>
</dbReference>
<evidence type="ECO:0000256" key="1">
    <source>
        <dbReference type="ARBA" id="ARBA00022723"/>
    </source>
</evidence>
<dbReference type="Gene3D" id="3.40.800.10">
    <property type="entry name" value="Ureohydrolase domain"/>
    <property type="match status" value="1"/>
</dbReference>
<evidence type="ECO:0000313" key="11">
    <source>
        <dbReference type="Proteomes" id="UP000537862"/>
    </source>
</evidence>
<keyword evidence="11" id="KW-1185">Reference proteome</keyword>
<dbReference type="Pfam" id="PF00491">
    <property type="entry name" value="Arginase"/>
    <property type="match status" value="1"/>
</dbReference>
<dbReference type="InterPro" id="IPR005923">
    <property type="entry name" value="HutG"/>
</dbReference>
<dbReference type="GO" id="GO:0030145">
    <property type="term" value="F:manganese ion binding"/>
    <property type="evidence" value="ECO:0007669"/>
    <property type="project" value="UniProtKB-UniRule"/>
</dbReference>
<comment type="similarity">
    <text evidence="5 8 9">Belongs to the arginase family.</text>
</comment>
<dbReference type="PRINTS" id="PR00116">
    <property type="entry name" value="ARGINASE"/>
</dbReference>
<comment type="cofactor">
    <cofactor evidence="5 7">
        <name>Mn(2+)</name>
        <dbReference type="ChEBI" id="CHEBI:29035"/>
    </cofactor>
    <text evidence="5 7">Binds 2 manganese ions per subunit.</text>
</comment>
<evidence type="ECO:0000256" key="6">
    <source>
        <dbReference type="NCBIfam" id="TIGR01227"/>
    </source>
</evidence>
<dbReference type="PROSITE" id="PS01053">
    <property type="entry name" value="ARGINASE_1"/>
    <property type="match status" value="1"/>
</dbReference>
<dbReference type="RefSeq" id="WP_171681258.1">
    <property type="nucleotide sequence ID" value="NZ_JABGBN010000012.1"/>
</dbReference>
<feature type="binding site" evidence="5">
    <location>
        <position position="236"/>
    </location>
    <ligand>
        <name>Mn(2+)</name>
        <dbReference type="ChEBI" id="CHEBI:29035"/>
        <label>2</label>
    </ligand>
</feature>
<comment type="pathway">
    <text evidence="5">Amino-acid degradation; L-histidine degradation into L-glutamate; L-glutamate from N-formimidoyl-L-glutamate (hydrolase route): step 1/1.</text>
</comment>
<feature type="binding site" evidence="5 7">
    <location>
        <position position="149"/>
    </location>
    <ligand>
        <name>Mn(2+)</name>
        <dbReference type="ChEBI" id="CHEBI:29035"/>
        <label>1</label>
    </ligand>
</feature>
<dbReference type="PROSITE" id="PS51409">
    <property type="entry name" value="ARGINASE_2"/>
    <property type="match status" value="1"/>
</dbReference>
<evidence type="ECO:0000256" key="5">
    <source>
        <dbReference type="HAMAP-Rule" id="MF_00737"/>
    </source>
</evidence>
<feature type="binding site" evidence="5">
    <location>
        <position position="145"/>
    </location>
    <ligand>
        <name>Mn(2+)</name>
        <dbReference type="ChEBI" id="CHEBI:29035"/>
        <label>2</label>
    </ligand>
</feature>
<comment type="catalytic activity">
    <reaction evidence="5">
        <text>N-formimidoyl-L-glutamate + H2O = formamide + L-glutamate</text>
        <dbReference type="Rhea" id="RHEA:22492"/>
        <dbReference type="ChEBI" id="CHEBI:15377"/>
        <dbReference type="ChEBI" id="CHEBI:16397"/>
        <dbReference type="ChEBI" id="CHEBI:29985"/>
        <dbReference type="ChEBI" id="CHEBI:58928"/>
        <dbReference type="EC" id="3.5.3.8"/>
    </reaction>
</comment>
<dbReference type="NCBIfam" id="TIGR01227">
    <property type="entry name" value="hutG"/>
    <property type="match status" value="1"/>
</dbReference>
<comment type="function">
    <text evidence="5">Catalyzes the conversion of N-formimidoyl-L-glutamate to L-glutamate and formamide.</text>
</comment>
<feature type="binding site" evidence="5 7">
    <location>
        <position position="118"/>
    </location>
    <ligand>
        <name>Mn(2+)</name>
        <dbReference type="ChEBI" id="CHEBI:29035"/>
        <label>1</label>
    </ligand>
</feature>
<evidence type="ECO:0000256" key="4">
    <source>
        <dbReference type="ARBA" id="ARBA00023211"/>
    </source>
</evidence>
<dbReference type="GO" id="GO:0019557">
    <property type="term" value="P:L-histidine catabolic process to glutamate and formate"/>
    <property type="evidence" value="ECO:0007669"/>
    <property type="project" value="UniProtKB-UniPathway"/>
</dbReference>
<keyword evidence="3 5" id="KW-0369">Histidine metabolism</keyword>
<evidence type="ECO:0000256" key="9">
    <source>
        <dbReference type="RuleBase" id="RU003684"/>
    </source>
</evidence>
<dbReference type="PANTHER" id="PTHR11358">
    <property type="entry name" value="ARGINASE/AGMATINASE"/>
    <property type="match status" value="1"/>
</dbReference>
<proteinExistence type="inferred from homology"/>
<feature type="binding site" evidence="7">
    <location>
        <position position="238"/>
    </location>
    <ligand>
        <name>Mn(2+)</name>
        <dbReference type="ChEBI" id="CHEBI:29035"/>
        <label>1</label>
    </ligand>
</feature>
<dbReference type="AlphaFoldDB" id="A0A849P4R1"/>
<dbReference type="GO" id="GO:0008783">
    <property type="term" value="F:agmatinase activity"/>
    <property type="evidence" value="ECO:0007669"/>
    <property type="project" value="TreeGrafter"/>
</dbReference>
<reference evidence="10 11" key="1">
    <citation type="submission" date="2020-05" db="EMBL/GenBank/DDBJ databases">
        <authorList>
            <person name="Niu N."/>
        </authorList>
    </citation>
    <scope>NUCLEOTIDE SEQUENCE [LARGE SCALE GENOMIC DNA]</scope>
    <source>
        <strain evidence="10 11">3340-03</strain>
    </source>
</reference>
<dbReference type="EMBL" id="JABGBN010000012">
    <property type="protein sequence ID" value="NOL52570.1"/>
    <property type="molecule type" value="Genomic_DNA"/>
</dbReference>
<accession>A0A849P4R1</accession>
<dbReference type="InterPro" id="IPR006035">
    <property type="entry name" value="Ureohydrolase"/>
</dbReference>
<dbReference type="GO" id="GO:0050415">
    <property type="term" value="F:formimidoylglutamase activity"/>
    <property type="evidence" value="ECO:0007669"/>
    <property type="project" value="UniProtKB-UniRule"/>
</dbReference>
<protein>
    <recommendedName>
        <fullName evidence="5 6">Formimidoylglutamase</fullName>
        <ecNumber evidence="5 6">3.5.3.8</ecNumber>
    </recommendedName>
    <alternativeName>
        <fullName evidence="5">Formiminoglutamase</fullName>
    </alternativeName>
    <alternativeName>
        <fullName evidence="5">Formiminoglutamate hydrolase</fullName>
    </alternativeName>
</protein>
<keyword evidence="1 5" id="KW-0479">Metal-binding</keyword>
<dbReference type="HAMAP" id="MF_00737">
    <property type="entry name" value="Formimidoylglutam"/>
    <property type="match status" value="1"/>
</dbReference>
<evidence type="ECO:0000256" key="7">
    <source>
        <dbReference type="PIRSR" id="PIRSR036979-1"/>
    </source>
</evidence>
<feature type="binding site" evidence="5">
    <location>
        <position position="147"/>
    </location>
    <ligand>
        <name>Mn(2+)</name>
        <dbReference type="ChEBI" id="CHEBI:29035"/>
        <label>2</label>
    </ligand>
</feature>
<dbReference type="InterPro" id="IPR023696">
    <property type="entry name" value="Ureohydrolase_dom_sf"/>
</dbReference>
<dbReference type="Proteomes" id="UP000537862">
    <property type="component" value="Unassembled WGS sequence"/>
</dbReference>
<evidence type="ECO:0000256" key="3">
    <source>
        <dbReference type="ARBA" id="ARBA00022808"/>
    </source>
</evidence>
<dbReference type="EC" id="3.5.3.8" evidence="5 6"/>
<dbReference type="PANTHER" id="PTHR11358:SF35">
    <property type="entry name" value="FORMIMIDOYLGLUTAMASE"/>
    <property type="match status" value="1"/>
</dbReference>
<gene>
    <name evidence="5 10" type="primary">hutG</name>
    <name evidence="10" type="ORF">HKX39_10370</name>
</gene>
<name>A0A849P4R1_9BURK</name>
<dbReference type="CDD" id="cd09988">
    <property type="entry name" value="Formimidoylglutamase"/>
    <property type="match status" value="1"/>
</dbReference>
<sequence>MKNPFQWTGRFDGEGKEHQRLFQVIQPFNSQTKGSCLIGFSSDEGVSRNKGRVGAYHAPDLIRTQLASFPLHHEITLCDAGNISCDDKNLEKAQNNLGDYVLKCLKQGITPIILGGGHEVAYGSFQGSSQFARENNKRIGIINFDAHFDLREDAQATSGTPFYQAYKLSKQNHQDFRYLCLGIARQSNTAILFERANKLNVDYVMDYEMDFSTISSIKHKLAQFLKEVDIVHLSIDLDVFPQSQAPGVSAPAPYGVDYKIIFPLLQYLFESGKTALLEIAEYNPLFDRDNQTAKLAAHIIYEYVHGISKKSTT</sequence>
<feature type="binding site" evidence="5 7">
    <location>
        <position position="145"/>
    </location>
    <ligand>
        <name>Mn(2+)</name>
        <dbReference type="ChEBI" id="CHEBI:29035"/>
        <label>1</label>
    </ligand>
</feature>
<feature type="binding site" evidence="5 7">
    <location>
        <position position="236"/>
    </location>
    <ligand>
        <name>Mn(2+)</name>
        <dbReference type="ChEBI" id="CHEBI:29035"/>
        <label>1</label>
    </ligand>
</feature>
<dbReference type="SUPFAM" id="SSF52768">
    <property type="entry name" value="Arginase/deacetylase"/>
    <property type="match status" value="1"/>
</dbReference>
<dbReference type="GO" id="GO:0019556">
    <property type="term" value="P:L-histidine catabolic process to glutamate and formamide"/>
    <property type="evidence" value="ECO:0007669"/>
    <property type="project" value="UniProtKB-UniRule"/>
</dbReference>
<feature type="binding site" evidence="7">
    <location>
        <position position="147"/>
    </location>
    <ligand>
        <name>Mn(2+)</name>
        <dbReference type="ChEBI" id="CHEBI:29035"/>
        <label>1</label>
    </ligand>
</feature>
<comment type="caution">
    <text evidence="10">The sequence shown here is derived from an EMBL/GenBank/DDBJ whole genome shotgun (WGS) entry which is preliminary data.</text>
</comment>
<evidence type="ECO:0000256" key="8">
    <source>
        <dbReference type="PROSITE-ProRule" id="PRU00742"/>
    </source>
</evidence>
<organism evidence="10 11">
    <name type="scientific">Pelistega suis</name>
    <dbReference type="NCBI Taxonomy" id="1631957"/>
    <lineage>
        <taxon>Bacteria</taxon>
        <taxon>Pseudomonadati</taxon>
        <taxon>Pseudomonadota</taxon>
        <taxon>Betaproteobacteria</taxon>
        <taxon>Burkholderiales</taxon>
        <taxon>Alcaligenaceae</taxon>
        <taxon>Pelistega</taxon>
    </lineage>
</organism>